<reference evidence="2 3" key="1">
    <citation type="submission" date="2017-02" db="EMBL/GenBank/DDBJ databases">
        <title>Complete genome sequence of Brachyspira hampsonii genomovar I strain NSH-16 (ATCC BAA-2463).</title>
        <authorList>
            <person name="Mirajkar N.S."/>
            <person name="Gebhart C.J."/>
        </authorList>
    </citation>
    <scope>NUCLEOTIDE SEQUENCE [LARGE SCALE GENOMIC DNA]</scope>
    <source>
        <strain evidence="2 3">NSH-16</strain>
    </source>
</reference>
<evidence type="ECO:0000313" key="2">
    <source>
        <dbReference type="EMBL" id="ASJ21559.1"/>
    </source>
</evidence>
<feature type="transmembrane region" description="Helical" evidence="1">
    <location>
        <begin position="6"/>
        <end position="23"/>
    </location>
</feature>
<dbReference type="Proteomes" id="UP000264880">
    <property type="component" value="Chromosome"/>
</dbReference>
<keyword evidence="3" id="KW-1185">Reference proteome</keyword>
<dbReference type="AlphaFoldDB" id="A0AAC9TUK9"/>
<accession>A0AAC9TUK9</accession>
<dbReference type="EMBL" id="CP019914">
    <property type="protein sequence ID" value="ASJ21559.1"/>
    <property type="molecule type" value="Genomic_DNA"/>
</dbReference>
<organism evidence="2 3">
    <name type="scientific">Brachyspira hampsonii</name>
    <dbReference type="NCBI Taxonomy" id="1287055"/>
    <lineage>
        <taxon>Bacteria</taxon>
        <taxon>Pseudomonadati</taxon>
        <taxon>Spirochaetota</taxon>
        <taxon>Spirochaetia</taxon>
        <taxon>Brachyspirales</taxon>
        <taxon>Brachyspiraceae</taxon>
        <taxon>Brachyspira</taxon>
    </lineage>
</organism>
<evidence type="ECO:0000256" key="1">
    <source>
        <dbReference type="SAM" id="Phobius"/>
    </source>
</evidence>
<keyword evidence="1" id="KW-0812">Transmembrane</keyword>
<protein>
    <submittedName>
        <fullName evidence="2">Uncharacterized protein</fullName>
    </submittedName>
</protein>
<dbReference type="RefSeq" id="WP_069731696.1">
    <property type="nucleotide sequence ID" value="NZ_CP019914.1"/>
</dbReference>
<proteinExistence type="predicted"/>
<evidence type="ECO:0000313" key="3">
    <source>
        <dbReference type="Proteomes" id="UP000264880"/>
    </source>
</evidence>
<feature type="transmembrane region" description="Helical" evidence="1">
    <location>
        <begin position="43"/>
        <end position="66"/>
    </location>
</feature>
<keyword evidence="1" id="KW-1133">Transmembrane helix</keyword>
<keyword evidence="1" id="KW-0472">Membrane</keyword>
<name>A0AAC9TUK9_9SPIR</name>
<sequence>MKLFLLIFIGLHIFFSILSIYLYNKEYLKKGIEIDYTPINVRIAIKIAELFLIMYSIVYFLIILFLD</sequence>
<gene>
    <name evidence="2" type="ORF">BHAMNSH16_07845</name>
</gene>
<dbReference type="KEGG" id="bhp:BHAMNSH16_07845"/>